<evidence type="ECO:0000256" key="9">
    <source>
        <dbReference type="SAM" id="Phobius"/>
    </source>
</evidence>
<feature type="transmembrane region" description="Helical" evidence="9">
    <location>
        <begin position="164"/>
        <end position="183"/>
    </location>
</feature>
<evidence type="ECO:0000256" key="4">
    <source>
        <dbReference type="ARBA" id="ARBA00022475"/>
    </source>
</evidence>
<dbReference type="InterPro" id="IPR020846">
    <property type="entry name" value="MFS_dom"/>
</dbReference>
<sequence>MTAANQPVSDPAVSDPAVPSDPAPADDRLSRENLVVIGVLLVASFVVILNETVMSIAIPVLQRDLGVPPSVGQWLTTAFMLTMAVVIPLTGFLIQRAGTRTLFVFAMSAFTAGTVIAFAAPGFEVLLGARVIQAIGTAIMLPLLMTTIMTVVPEHRRGVMMGNISVVIAVAPALGPTVSGFILDHFGWRWIFGFVAPIALAALIVGGVLIRPVGERIKSPIDYVSVPLAILGFGGLVYGLAGIGESAEDGSGVPVWIPFTVGVLALAAFIGRQLALQRHDRALLDLRVFRSGQFSLAMGAMVVAMGTMLGTFIVVPYFAQTVLQLDPLTTGLLTLPGGLIMGLAGPIVGRIYDLRGPRILAVPGAIIVSAAVWMLVFVSPSTSVWWLLGANAMLCLGLAATFTPLMTLGLGSVEPRLYSHGSAVLGTFQQVAGAAGTALFITVMTVVSTADQDAGVAETEAISHGVQRVFTVAGFLSFALIVIVLFLRRPDADERQEIPAPVAAETRADASDVDLREPDPV</sequence>
<dbReference type="PRINTS" id="PR01036">
    <property type="entry name" value="TCRTETB"/>
</dbReference>
<dbReference type="AlphaFoldDB" id="A0A3G8JIW2"/>
<feature type="transmembrane region" description="Helical" evidence="9">
    <location>
        <begin position="469"/>
        <end position="487"/>
    </location>
</feature>
<dbReference type="GO" id="GO:0005886">
    <property type="term" value="C:plasma membrane"/>
    <property type="evidence" value="ECO:0007669"/>
    <property type="project" value="UniProtKB-SubCell"/>
</dbReference>
<dbReference type="InterPro" id="IPR011701">
    <property type="entry name" value="MFS"/>
</dbReference>
<dbReference type="GO" id="GO:0022857">
    <property type="term" value="F:transmembrane transporter activity"/>
    <property type="evidence" value="ECO:0007669"/>
    <property type="project" value="InterPro"/>
</dbReference>
<evidence type="ECO:0000256" key="1">
    <source>
        <dbReference type="ARBA" id="ARBA00004651"/>
    </source>
</evidence>
<name>A0A3G8JIW2_9ACTN</name>
<evidence type="ECO:0000259" key="10">
    <source>
        <dbReference type="PROSITE" id="PS50850"/>
    </source>
</evidence>
<feature type="transmembrane region" description="Helical" evidence="9">
    <location>
        <begin position="101"/>
        <end position="120"/>
    </location>
</feature>
<feature type="transmembrane region" description="Helical" evidence="9">
    <location>
        <begin position="189"/>
        <end position="210"/>
    </location>
</feature>
<evidence type="ECO:0000256" key="6">
    <source>
        <dbReference type="ARBA" id="ARBA00022989"/>
    </source>
</evidence>
<keyword evidence="12" id="KW-1185">Reference proteome</keyword>
<keyword evidence="5 9" id="KW-0812">Transmembrane</keyword>
<evidence type="ECO:0000313" key="12">
    <source>
        <dbReference type="Proteomes" id="UP000271469"/>
    </source>
</evidence>
<dbReference type="PROSITE" id="PS50850">
    <property type="entry name" value="MFS"/>
    <property type="match status" value="1"/>
</dbReference>
<feature type="compositionally biased region" description="Low complexity" evidence="8">
    <location>
        <begin position="7"/>
        <end position="20"/>
    </location>
</feature>
<feature type="region of interest" description="Disordered" evidence="8">
    <location>
        <begin position="496"/>
        <end position="521"/>
    </location>
</feature>
<dbReference type="KEGG" id="gom:D7316_01618"/>
<keyword evidence="4" id="KW-1003">Cell membrane</keyword>
<dbReference type="Gene3D" id="1.20.1720.10">
    <property type="entry name" value="Multidrug resistance protein D"/>
    <property type="match status" value="1"/>
</dbReference>
<dbReference type="EMBL" id="CP033972">
    <property type="protein sequence ID" value="AZG45026.1"/>
    <property type="molecule type" value="Genomic_DNA"/>
</dbReference>
<dbReference type="Proteomes" id="UP000271469">
    <property type="component" value="Chromosome"/>
</dbReference>
<evidence type="ECO:0000256" key="2">
    <source>
        <dbReference type="ARBA" id="ARBA00008537"/>
    </source>
</evidence>
<feature type="transmembrane region" description="Helical" evidence="9">
    <location>
        <begin position="331"/>
        <end position="352"/>
    </location>
</feature>
<evidence type="ECO:0000313" key="11">
    <source>
        <dbReference type="EMBL" id="AZG45026.1"/>
    </source>
</evidence>
<keyword evidence="6 9" id="KW-1133">Transmembrane helix</keyword>
<feature type="transmembrane region" description="Helical" evidence="9">
    <location>
        <begin position="384"/>
        <end position="410"/>
    </location>
</feature>
<dbReference type="Pfam" id="PF07690">
    <property type="entry name" value="MFS_1"/>
    <property type="match status" value="1"/>
</dbReference>
<dbReference type="PANTHER" id="PTHR42718:SF9">
    <property type="entry name" value="MAJOR FACILITATOR SUPERFAMILY MULTIDRUG TRANSPORTER MFSC"/>
    <property type="match status" value="1"/>
</dbReference>
<comment type="similarity">
    <text evidence="2">Belongs to the major facilitator superfamily. EmrB family.</text>
</comment>
<feature type="transmembrane region" description="Helical" evidence="9">
    <location>
        <begin position="431"/>
        <end position="449"/>
    </location>
</feature>
<organism evidence="11 12">
    <name type="scientific">Gordonia insulae</name>
    <dbReference type="NCBI Taxonomy" id="2420509"/>
    <lineage>
        <taxon>Bacteria</taxon>
        <taxon>Bacillati</taxon>
        <taxon>Actinomycetota</taxon>
        <taxon>Actinomycetes</taxon>
        <taxon>Mycobacteriales</taxon>
        <taxon>Gordoniaceae</taxon>
        <taxon>Gordonia</taxon>
    </lineage>
</organism>
<feature type="transmembrane region" description="Helical" evidence="9">
    <location>
        <begin position="255"/>
        <end position="275"/>
    </location>
</feature>
<feature type="domain" description="Major facilitator superfamily (MFS) profile" evidence="10">
    <location>
        <begin position="36"/>
        <end position="492"/>
    </location>
</feature>
<evidence type="ECO:0000256" key="3">
    <source>
        <dbReference type="ARBA" id="ARBA00022448"/>
    </source>
</evidence>
<reference evidence="11 12" key="1">
    <citation type="submission" date="2018-11" db="EMBL/GenBank/DDBJ databases">
        <title>Gordonia insulae sp. nov., isolated from an island soil.</title>
        <authorList>
            <person name="Kim Y.S."/>
            <person name="Kim S.B."/>
        </authorList>
    </citation>
    <scope>NUCLEOTIDE SEQUENCE [LARGE SCALE GENOMIC DNA]</scope>
    <source>
        <strain evidence="11 12">MMS17-SY073</strain>
    </source>
</reference>
<keyword evidence="3" id="KW-0813">Transport</keyword>
<accession>A0A3G8JIW2</accession>
<keyword evidence="7 9" id="KW-0472">Membrane</keyword>
<evidence type="ECO:0000256" key="8">
    <source>
        <dbReference type="SAM" id="MobiDB-lite"/>
    </source>
</evidence>
<proteinExistence type="inferred from homology"/>
<gene>
    <name evidence="11" type="primary">emrB</name>
    <name evidence="11" type="ORF">D7316_01618</name>
</gene>
<dbReference type="PANTHER" id="PTHR42718">
    <property type="entry name" value="MAJOR FACILITATOR SUPERFAMILY MULTIDRUG TRANSPORTER MFSC"/>
    <property type="match status" value="1"/>
</dbReference>
<dbReference type="InterPro" id="IPR004638">
    <property type="entry name" value="EmrB-like"/>
</dbReference>
<dbReference type="Gene3D" id="1.20.1250.20">
    <property type="entry name" value="MFS general substrate transporter like domains"/>
    <property type="match status" value="1"/>
</dbReference>
<dbReference type="SUPFAM" id="SSF103473">
    <property type="entry name" value="MFS general substrate transporter"/>
    <property type="match status" value="1"/>
</dbReference>
<comment type="subcellular location">
    <subcellularLocation>
        <location evidence="1">Cell membrane</location>
        <topology evidence="1">Multi-pass membrane protein</topology>
    </subcellularLocation>
</comment>
<feature type="region of interest" description="Disordered" evidence="8">
    <location>
        <begin position="1"/>
        <end position="25"/>
    </location>
</feature>
<feature type="transmembrane region" description="Helical" evidence="9">
    <location>
        <begin position="296"/>
        <end position="319"/>
    </location>
</feature>
<protein>
    <submittedName>
        <fullName evidence="11">Multidrug export protein EmrB</fullName>
    </submittedName>
</protein>
<dbReference type="InterPro" id="IPR036259">
    <property type="entry name" value="MFS_trans_sf"/>
</dbReference>
<feature type="transmembrane region" description="Helical" evidence="9">
    <location>
        <begin position="359"/>
        <end position="378"/>
    </location>
</feature>
<feature type="compositionally biased region" description="Basic and acidic residues" evidence="8">
    <location>
        <begin position="506"/>
        <end position="521"/>
    </location>
</feature>
<feature type="transmembrane region" description="Helical" evidence="9">
    <location>
        <begin position="34"/>
        <end position="61"/>
    </location>
</feature>
<evidence type="ECO:0000256" key="7">
    <source>
        <dbReference type="ARBA" id="ARBA00023136"/>
    </source>
</evidence>
<dbReference type="NCBIfam" id="TIGR00711">
    <property type="entry name" value="efflux_EmrB"/>
    <property type="match status" value="1"/>
</dbReference>
<evidence type="ECO:0000256" key="5">
    <source>
        <dbReference type="ARBA" id="ARBA00022692"/>
    </source>
</evidence>
<feature type="transmembrane region" description="Helical" evidence="9">
    <location>
        <begin position="222"/>
        <end position="243"/>
    </location>
</feature>
<feature type="transmembrane region" description="Helical" evidence="9">
    <location>
        <begin position="132"/>
        <end position="152"/>
    </location>
</feature>
<feature type="transmembrane region" description="Helical" evidence="9">
    <location>
        <begin position="73"/>
        <end position="94"/>
    </location>
</feature>
<dbReference type="CDD" id="cd17503">
    <property type="entry name" value="MFS_LmrB_MDR_like"/>
    <property type="match status" value="1"/>
</dbReference>